<sequence>MATIADPSIGNWYKDLENNLTFKVINIDENADSIEVQYMNGDIGEYDHDSWYDSTFDYIEDPEDWTAPFDVIESDDLGYTDTDEHRANDEDMDLEDYLD</sequence>
<feature type="region of interest" description="Disordered" evidence="1">
    <location>
        <begin position="75"/>
        <end position="99"/>
    </location>
</feature>
<evidence type="ECO:0000313" key="3">
    <source>
        <dbReference type="Proteomes" id="UP000195667"/>
    </source>
</evidence>
<dbReference type="OrthoDB" id="7062948at2"/>
<proteinExistence type="predicted"/>
<organism evidence="2 3">
    <name type="scientific">Crenothrix polyspora</name>
    <dbReference type="NCBI Taxonomy" id="360316"/>
    <lineage>
        <taxon>Bacteria</taxon>
        <taxon>Pseudomonadati</taxon>
        <taxon>Pseudomonadota</taxon>
        <taxon>Gammaproteobacteria</taxon>
        <taxon>Methylococcales</taxon>
        <taxon>Crenotrichaceae</taxon>
        <taxon>Crenothrix</taxon>
    </lineage>
</organism>
<dbReference type="RefSeq" id="WP_087144660.1">
    <property type="nucleotide sequence ID" value="NZ_FUKI01000142.1"/>
</dbReference>
<dbReference type="InterPro" id="IPR046651">
    <property type="entry name" value="DUF6763"/>
</dbReference>
<dbReference type="Proteomes" id="UP000195667">
    <property type="component" value="Unassembled WGS sequence"/>
</dbReference>
<dbReference type="AlphaFoldDB" id="A0A1R4HFY3"/>
<dbReference type="Pfam" id="PF20549">
    <property type="entry name" value="DUF6763"/>
    <property type="match status" value="1"/>
</dbReference>
<evidence type="ECO:0000256" key="1">
    <source>
        <dbReference type="SAM" id="MobiDB-lite"/>
    </source>
</evidence>
<dbReference type="EMBL" id="FUKI01000142">
    <property type="protein sequence ID" value="SJM95143.1"/>
    <property type="molecule type" value="Genomic_DNA"/>
</dbReference>
<reference evidence="3" key="1">
    <citation type="submission" date="2017-02" db="EMBL/GenBank/DDBJ databases">
        <authorList>
            <person name="Daims H."/>
        </authorList>
    </citation>
    <scope>NUCLEOTIDE SEQUENCE [LARGE SCALE GENOMIC DNA]</scope>
</reference>
<feature type="compositionally biased region" description="Acidic residues" evidence="1">
    <location>
        <begin position="90"/>
        <end position="99"/>
    </location>
</feature>
<gene>
    <name evidence="2" type="ORF">CRENPOLYSF1_640038</name>
</gene>
<protein>
    <submittedName>
        <fullName evidence="2">Uncharacterized protein</fullName>
    </submittedName>
</protein>
<keyword evidence="3" id="KW-1185">Reference proteome</keyword>
<evidence type="ECO:0000313" key="2">
    <source>
        <dbReference type="EMBL" id="SJM95143.1"/>
    </source>
</evidence>
<accession>A0A1R4HFY3</accession>
<name>A0A1R4HFY3_9GAMM</name>